<organism evidence="2 3">
    <name type="scientific">Hydra vulgaris</name>
    <name type="common">Hydra</name>
    <name type="synonym">Hydra attenuata</name>
    <dbReference type="NCBI Taxonomy" id="6087"/>
    <lineage>
        <taxon>Eukaryota</taxon>
        <taxon>Metazoa</taxon>
        <taxon>Cnidaria</taxon>
        <taxon>Hydrozoa</taxon>
        <taxon>Hydroidolina</taxon>
        <taxon>Anthoathecata</taxon>
        <taxon>Aplanulata</taxon>
        <taxon>Hydridae</taxon>
        <taxon>Hydra</taxon>
    </lineage>
</organism>
<dbReference type="Pfam" id="PF00665">
    <property type="entry name" value="rve"/>
    <property type="match status" value="1"/>
</dbReference>
<evidence type="ECO:0000313" key="3">
    <source>
        <dbReference type="RefSeq" id="XP_065675823.1"/>
    </source>
</evidence>
<dbReference type="GeneID" id="136092030"/>
<reference evidence="3" key="1">
    <citation type="submission" date="2025-08" db="UniProtKB">
        <authorList>
            <consortium name="RefSeq"/>
        </authorList>
    </citation>
    <scope>IDENTIFICATION</scope>
</reference>
<accession>A0ABM4DMQ8</accession>
<dbReference type="Gene3D" id="3.30.420.10">
    <property type="entry name" value="Ribonuclease H-like superfamily/Ribonuclease H"/>
    <property type="match status" value="1"/>
</dbReference>
<evidence type="ECO:0000313" key="2">
    <source>
        <dbReference type="Proteomes" id="UP001652625"/>
    </source>
</evidence>
<dbReference type="InterPro" id="IPR041588">
    <property type="entry name" value="Integrase_H2C2"/>
</dbReference>
<dbReference type="InterPro" id="IPR012337">
    <property type="entry name" value="RNaseH-like_sf"/>
</dbReference>
<feature type="domain" description="Integrase catalytic" evidence="1">
    <location>
        <begin position="170"/>
        <end position="353"/>
    </location>
</feature>
<dbReference type="PROSITE" id="PS50994">
    <property type="entry name" value="INTEGRASE"/>
    <property type="match status" value="1"/>
</dbReference>
<dbReference type="SUPFAM" id="SSF53098">
    <property type="entry name" value="Ribonuclease H-like"/>
    <property type="match status" value="1"/>
</dbReference>
<dbReference type="Gene3D" id="1.10.340.70">
    <property type="match status" value="1"/>
</dbReference>
<dbReference type="PANTHER" id="PTHR47331">
    <property type="entry name" value="PHD-TYPE DOMAIN-CONTAINING PROTEIN"/>
    <property type="match status" value="1"/>
</dbReference>
<dbReference type="RefSeq" id="XP_065675823.1">
    <property type="nucleotide sequence ID" value="XM_065819751.1"/>
</dbReference>
<dbReference type="Pfam" id="PF18701">
    <property type="entry name" value="DUF5641"/>
    <property type="match status" value="1"/>
</dbReference>
<dbReference type="InterPro" id="IPR040676">
    <property type="entry name" value="DUF5641"/>
</dbReference>
<name>A0ABM4DMQ8_HYDVU</name>
<dbReference type="InterPro" id="IPR001584">
    <property type="entry name" value="Integrase_cat-core"/>
</dbReference>
<evidence type="ECO:0000259" key="1">
    <source>
        <dbReference type="PROSITE" id="PS50994"/>
    </source>
</evidence>
<protein>
    <submittedName>
        <fullName evidence="3">Uncharacterized protein LOC136092030</fullName>
    </submittedName>
</protein>
<gene>
    <name evidence="3" type="primary">LOC136092030</name>
</gene>
<dbReference type="PANTHER" id="PTHR47331:SF2">
    <property type="match status" value="1"/>
</dbReference>
<dbReference type="InterPro" id="IPR036397">
    <property type="entry name" value="RNaseH_sf"/>
</dbReference>
<proteinExistence type="predicted"/>
<dbReference type="Proteomes" id="UP001652625">
    <property type="component" value="Chromosome 15"/>
</dbReference>
<sequence>MIDITRFSNYLHLLRVTALVLRFITNLKLKRDKKQLKLSNLDSIEIENALKIWVMFVQRSITSDKNFRQLQLDLNLQNVDGIIRCIGRLQNAPITYDAKNPIFLPRNLEFTNLLINYNHSLVMHNGIKETLNQIRTQFWIPKARNHIKKLIKKCYICKRFEGLPYSYPSPPPLPLCRLNNDHAFKFTGVDYAGPLYVKNIYEGDNLYKVWIFLFTCATTRALFLDLVPDTSAESCIRSLRRFFSKRGTPTEIISDNGSQFTSNLTQNFASSLGIMLHFNIPAAPWWGGFFERLVGSTKRCLRKIILKAKLSYEELLIFIAEVESILNNRPITFMYESPGDAPLTPNHLIYGRSTNFKAINDKTYETNLNTRSKYIENILNHYWQKWEKEYVTELREFHKFKKNKGTNKIAVNDVVLIYDSDTKRGYWKTGIVQSLIKSADGVIRAAKVKYITNGKTSYIKRPINKLYLLEASNTPSKVIKIKFCDENDINHLVIN</sequence>
<dbReference type="Pfam" id="PF17921">
    <property type="entry name" value="Integrase_H2C2"/>
    <property type="match status" value="1"/>
</dbReference>
<keyword evidence="2" id="KW-1185">Reference proteome</keyword>